<dbReference type="InterPro" id="IPR036641">
    <property type="entry name" value="HPT_dom_sf"/>
</dbReference>
<dbReference type="Gene3D" id="3.30.450.20">
    <property type="entry name" value="PAS domain"/>
    <property type="match status" value="4"/>
</dbReference>
<feature type="modified residue" description="4-aspartylphosphate" evidence="21">
    <location>
        <position position="1044"/>
    </location>
</feature>
<dbReference type="InterPro" id="IPR036890">
    <property type="entry name" value="HATPase_C_sf"/>
</dbReference>
<dbReference type="Pfam" id="PF02518">
    <property type="entry name" value="HATPase_c"/>
    <property type="match status" value="1"/>
</dbReference>
<name>A0A158BIB3_9BURK</name>
<dbReference type="Gene3D" id="2.10.70.100">
    <property type="match status" value="1"/>
</dbReference>
<organism evidence="27 28">
    <name type="scientific">Caballeronia calidae</name>
    <dbReference type="NCBI Taxonomy" id="1777139"/>
    <lineage>
        <taxon>Bacteria</taxon>
        <taxon>Pseudomonadati</taxon>
        <taxon>Pseudomonadota</taxon>
        <taxon>Betaproteobacteria</taxon>
        <taxon>Burkholderiales</taxon>
        <taxon>Burkholderiaceae</taxon>
        <taxon>Caballeronia</taxon>
    </lineage>
</organism>
<keyword evidence="4" id="KW-1003">Cell membrane</keyword>
<dbReference type="InterPro" id="IPR008207">
    <property type="entry name" value="Sig_transdc_His_kin_Hpt_dom"/>
</dbReference>
<dbReference type="InterPro" id="IPR054327">
    <property type="entry name" value="His-kinase-like_sensor"/>
</dbReference>
<dbReference type="Gene3D" id="1.10.287.130">
    <property type="match status" value="1"/>
</dbReference>
<dbReference type="SUPFAM" id="SSF47384">
    <property type="entry name" value="Homodimeric domain of signal transducing histidine kinase"/>
    <property type="match status" value="1"/>
</dbReference>
<evidence type="ECO:0000313" key="28">
    <source>
        <dbReference type="Proteomes" id="UP000071859"/>
    </source>
</evidence>
<dbReference type="SUPFAM" id="SSF52172">
    <property type="entry name" value="CheY-like"/>
    <property type="match status" value="2"/>
</dbReference>
<dbReference type="Pfam" id="PF22588">
    <property type="entry name" value="dCache_1_like"/>
    <property type="match status" value="1"/>
</dbReference>
<dbReference type="PROSITE" id="PS50112">
    <property type="entry name" value="PAS"/>
    <property type="match status" value="1"/>
</dbReference>
<feature type="domain" description="PAS" evidence="24">
    <location>
        <begin position="323"/>
        <end position="386"/>
    </location>
</feature>
<dbReference type="CDD" id="cd12914">
    <property type="entry name" value="PDC1_DGC_like"/>
    <property type="match status" value="1"/>
</dbReference>
<evidence type="ECO:0000313" key="27">
    <source>
        <dbReference type="EMBL" id="SAK69799.1"/>
    </source>
</evidence>
<comment type="subcellular location">
    <subcellularLocation>
        <location evidence="2">Cell membrane</location>
        <topology evidence="2">Multi-pass membrane protein</topology>
    </subcellularLocation>
</comment>
<gene>
    <name evidence="27" type="ORF">AWB78_02722</name>
</gene>
<dbReference type="SMART" id="SM00086">
    <property type="entry name" value="PAC"/>
    <property type="match status" value="2"/>
</dbReference>
<feature type="domain" description="Response regulatory" evidence="23">
    <location>
        <begin position="844"/>
        <end position="968"/>
    </location>
</feature>
<feature type="domain" description="HPt" evidence="26">
    <location>
        <begin position="1147"/>
        <end position="1242"/>
    </location>
</feature>
<evidence type="ECO:0000256" key="17">
    <source>
        <dbReference type="ARBA" id="ARBA00064003"/>
    </source>
</evidence>
<reference evidence="27" key="1">
    <citation type="submission" date="2016-01" db="EMBL/GenBank/DDBJ databases">
        <authorList>
            <person name="Peeters C."/>
        </authorList>
    </citation>
    <scope>NUCLEOTIDE SEQUENCE</scope>
    <source>
        <strain evidence="27">LMG 29321</strain>
    </source>
</reference>
<dbReference type="GO" id="GO:0005524">
    <property type="term" value="F:ATP binding"/>
    <property type="evidence" value="ECO:0007669"/>
    <property type="project" value="UniProtKB-KW"/>
</dbReference>
<keyword evidence="10 27" id="KW-0418">Kinase</keyword>
<keyword evidence="11" id="KW-0067">ATP-binding</keyword>
<evidence type="ECO:0000256" key="18">
    <source>
        <dbReference type="ARBA" id="ARBA00068150"/>
    </source>
</evidence>
<evidence type="ECO:0000259" key="25">
    <source>
        <dbReference type="PROSITE" id="PS50113"/>
    </source>
</evidence>
<dbReference type="PROSITE" id="PS50110">
    <property type="entry name" value="RESPONSE_REGULATORY"/>
    <property type="match status" value="2"/>
</dbReference>
<feature type="domain" description="Histidine kinase" evidence="22">
    <location>
        <begin position="596"/>
        <end position="825"/>
    </location>
</feature>
<dbReference type="SMART" id="SM00091">
    <property type="entry name" value="PAS"/>
    <property type="match status" value="2"/>
</dbReference>
<dbReference type="InterPro" id="IPR004358">
    <property type="entry name" value="Sig_transdc_His_kin-like_C"/>
</dbReference>
<evidence type="ECO:0000256" key="14">
    <source>
        <dbReference type="ARBA" id="ARBA00023026"/>
    </source>
</evidence>
<protein>
    <recommendedName>
        <fullName evidence="18">Sensory/regulatory protein RpfC</fullName>
        <ecNumber evidence="3">2.7.13.3</ecNumber>
    </recommendedName>
    <alternativeName>
        <fullName evidence="19">Virulence sensor protein BvgS</fullName>
    </alternativeName>
</protein>
<evidence type="ECO:0000256" key="8">
    <source>
        <dbReference type="ARBA" id="ARBA00022729"/>
    </source>
</evidence>
<evidence type="ECO:0000259" key="23">
    <source>
        <dbReference type="PROSITE" id="PS50110"/>
    </source>
</evidence>
<evidence type="ECO:0000259" key="24">
    <source>
        <dbReference type="PROSITE" id="PS50112"/>
    </source>
</evidence>
<evidence type="ECO:0000256" key="1">
    <source>
        <dbReference type="ARBA" id="ARBA00000085"/>
    </source>
</evidence>
<dbReference type="InterPro" id="IPR003594">
    <property type="entry name" value="HATPase_dom"/>
</dbReference>
<dbReference type="InterPro" id="IPR013655">
    <property type="entry name" value="PAS_fold_3"/>
</dbReference>
<dbReference type="PANTHER" id="PTHR45339:SF1">
    <property type="entry name" value="HYBRID SIGNAL TRANSDUCTION HISTIDINE KINASE J"/>
    <property type="match status" value="1"/>
</dbReference>
<evidence type="ECO:0000256" key="12">
    <source>
        <dbReference type="ARBA" id="ARBA00022989"/>
    </source>
</evidence>
<dbReference type="InterPro" id="IPR001610">
    <property type="entry name" value="PAC"/>
</dbReference>
<comment type="catalytic activity">
    <reaction evidence="1">
        <text>ATP + protein L-histidine = ADP + protein N-phospho-L-histidine.</text>
        <dbReference type="EC" id="2.7.13.3"/>
    </reaction>
</comment>
<evidence type="ECO:0000256" key="10">
    <source>
        <dbReference type="ARBA" id="ARBA00022777"/>
    </source>
</evidence>
<evidence type="ECO:0000256" key="2">
    <source>
        <dbReference type="ARBA" id="ARBA00004651"/>
    </source>
</evidence>
<evidence type="ECO:0000256" key="13">
    <source>
        <dbReference type="ARBA" id="ARBA00023012"/>
    </source>
</evidence>
<dbReference type="SUPFAM" id="SSF55785">
    <property type="entry name" value="PYP-like sensor domain (PAS domain)"/>
    <property type="match status" value="2"/>
</dbReference>
<keyword evidence="7" id="KW-0812">Transmembrane</keyword>
<dbReference type="RefSeq" id="WP_232477693.1">
    <property type="nucleotide sequence ID" value="NZ_FCOX02000011.1"/>
</dbReference>
<dbReference type="SUPFAM" id="SSF55874">
    <property type="entry name" value="ATPase domain of HSP90 chaperone/DNA topoisomerase II/histidine kinase"/>
    <property type="match status" value="1"/>
</dbReference>
<evidence type="ECO:0000256" key="3">
    <source>
        <dbReference type="ARBA" id="ARBA00012438"/>
    </source>
</evidence>
<dbReference type="NCBIfam" id="TIGR00229">
    <property type="entry name" value="sensory_box"/>
    <property type="match status" value="1"/>
</dbReference>
<dbReference type="InterPro" id="IPR036097">
    <property type="entry name" value="HisK_dim/P_sf"/>
</dbReference>
<dbReference type="InterPro" id="IPR013767">
    <property type="entry name" value="PAS_fold"/>
</dbReference>
<dbReference type="CDD" id="cd17546">
    <property type="entry name" value="REC_hyHK_CKI1_RcsC-like"/>
    <property type="match status" value="2"/>
</dbReference>
<dbReference type="GO" id="GO:0005886">
    <property type="term" value="C:plasma membrane"/>
    <property type="evidence" value="ECO:0007669"/>
    <property type="project" value="UniProtKB-SubCell"/>
</dbReference>
<dbReference type="GO" id="GO:0000155">
    <property type="term" value="F:phosphorelay sensor kinase activity"/>
    <property type="evidence" value="ECO:0007669"/>
    <property type="project" value="InterPro"/>
</dbReference>
<dbReference type="EMBL" id="FCOX02000011">
    <property type="protein sequence ID" value="SAK69799.1"/>
    <property type="molecule type" value="Genomic_DNA"/>
</dbReference>
<evidence type="ECO:0000256" key="20">
    <source>
        <dbReference type="PROSITE-ProRule" id="PRU00110"/>
    </source>
</evidence>
<accession>A0A158BIB3</accession>
<feature type="domain" description="PAC" evidence="25">
    <location>
        <begin position="526"/>
        <end position="578"/>
    </location>
</feature>
<keyword evidence="13" id="KW-0902">Two-component regulatory system</keyword>
<dbReference type="InterPro" id="IPR035965">
    <property type="entry name" value="PAS-like_dom_sf"/>
</dbReference>
<evidence type="ECO:0000256" key="15">
    <source>
        <dbReference type="ARBA" id="ARBA00023136"/>
    </source>
</evidence>
<feature type="modified residue" description="4-aspartylphosphate" evidence="21">
    <location>
        <position position="898"/>
    </location>
</feature>
<evidence type="ECO:0000256" key="7">
    <source>
        <dbReference type="ARBA" id="ARBA00022692"/>
    </source>
</evidence>
<dbReference type="Gene3D" id="3.40.50.2300">
    <property type="match status" value="2"/>
</dbReference>
<keyword evidence="12" id="KW-1133">Transmembrane helix</keyword>
<dbReference type="Pfam" id="PF01627">
    <property type="entry name" value="Hpt"/>
    <property type="match status" value="1"/>
</dbReference>
<dbReference type="CDD" id="cd00130">
    <property type="entry name" value="PAS"/>
    <property type="match status" value="2"/>
</dbReference>
<dbReference type="InterPro" id="IPR000700">
    <property type="entry name" value="PAS-assoc_C"/>
</dbReference>
<dbReference type="GO" id="GO:0006355">
    <property type="term" value="P:regulation of DNA-templated transcription"/>
    <property type="evidence" value="ECO:0007669"/>
    <property type="project" value="InterPro"/>
</dbReference>
<comment type="function">
    <text evidence="16">Member of the two-component regulatory system BvgS/BvgA. Phosphorylates BvgA via a four-step phosphorelay in response to environmental signals.</text>
</comment>
<evidence type="ECO:0000256" key="21">
    <source>
        <dbReference type="PROSITE-ProRule" id="PRU00169"/>
    </source>
</evidence>
<evidence type="ECO:0000256" key="6">
    <source>
        <dbReference type="ARBA" id="ARBA00022679"/>
    </source>
</evidence>
<keyword evidence="28" id="KW-1185">Reference proteome</keyword>
<dbReference type="Gene3D" id="3.30.565.10">
    <property type="entry name" value="Histidine kinase-like ATPase, C-terminal domain"/>
    <property type="match status" value="1"/>
</dbReference>
<dbReference type="CDD" id="cd16922">
    <property type="entry name" value="HATPase_EvgS-ArcB-TorS-like"/>
    <property type="match status" value="1"/>
</dbReference>
<dbReference type="Gene3D" id="1.20.120.160">
    <property type="entry name" value="HPT domain"/>
    <property type="match status" value="1"/>
</dbReference>
<dbReference type="PROSITE" id="PS50894">
    <property type="entry name" value="HPT"/>
    <property type="match status" value="1"/>
</dbReference>
<evidence type="ECO:0000259" key="26">
    <source>
        <dbReference type="PROSITE" id="PS50894"/>
    </source>
</evidence>
<dbReference type="EC" id="2.7.13.3" evidence="3"/>
<keyword evidence="15" id="KW-0472">Membrane</keyword>
<dbReference type="Pfam" id="PF08447">
    <property type="entry name" value="PAS_3"/>
    <property type="match status" value="1"/>
</dbReference>
<dbReference type="InterPro" id="IPR003661">
    <property type="entry name" value="HisK_dim/P_dom"/>
</dbReference>
<evidence type="ECO:0000256" key="4">
    <source>
        <dbReference type="ARBA" id="ARBA00022475"/>
    </source>
</evidence>
<dbReference type="Proteomes" id="UP000071859">
    <property type="component" value="Unassembled WGS sequence"/>
</dbReference>
<dbReference type="InterPro" id="IPR011006">
    <property type="entry name" value="CheY-like_superfamily"/>
</dbReference>
<sequence>MLSRHSLTFRMTVFIVVVCVLLIGTDIWRSSAAHRVQIDEMTTATSNLARAMAQHANDTFKEADTTLIGMVERVEEDGTSPEALARIHRSLASRVKQLPQLNGLFIYDKTGAWLVNSQPQLESRFNNSDREYFDYHRTHTDQGSHIGPPVRSRSTGKWIVPISRRIDAPDGSFAGVALATIDIDFFSRFYDSLDLGQSGAAVLVLNSGVMVVRRPFEDRFVGKDVSDTALFRAHLEQGRAGVFTTSSSQDQITRLNSLRELQDYPLFVAAALARDEILGPWWRDTLWHACVTAVLAFMLAMFGSTLVRQVTARTRIEQELKRSLATTQTVLDTAISPIITVDDRGVVRSFNSAGEKVFGYKASEVIGQNIRMLVPPPHLEAYNEYIMQFKWKSGVTTADCELAGLRKDGTSFPAYVSTGAMRLDGALHFVSVITDISRQRKERSELAHARDQLLVAANIAELGIWSWDLATGKLHWNARMFEIYQYPPALLDNGLHFEHWRLRIHPDDHDRIMAGLRAAAAGESAKLPPFRIVLPDGTTRRIQSGQRTQRNASGTPIVMTGVNYDITDQYELEFHLRNAKEQADAASAAKSSFLANMSHEIRTPMNAVLGMLHLVQLTALNSRQQDYVSKAETAAKSLLNLLNDILDYSKIEAGKLQLDSHPFEPEKLMEELGIVLSGNQGAKDVEVLFDLDPSLPAVLVGDSFRLQQVLINLAGNALKFTAAGQIVVSVHRLDTPGDAKGDTARDAVRVRISVSDSGIGISEEQLERIFEGFTQAEASTSRRYGGSGLGLVISKRLVAMMGGQLEVESRLGEGSRFRFDITLGVDAARAPVHHERPVIEHDARILIADDNAIAGEILSRTVRSLGWHADVVTSGVEAIERIGDAARNGTPYDVALLDWRMPGLDGLGAAKRISTMKGRAAPPLVLLVTAFGREVLRESKENGAAPFAGFLTKPVTPGQLVAGIRAALPGHIEPAPLRPQQPETKARRLAGMSLLVVEDNALNRQVAEGLLLAEGAVVTLAESGREGVDRVLAAKAPFDAVLMDVQMPDLDGLEATRLIRADGRFAALPIVAMTANASGADRDVCLQAGMNDHVGKPIDVERLVAVLRAQTGHEPIETATRNAHAPGEGAECVIEPRDSIVARFGGNLDLIRNAVDGFGAQTDKQLARLAAALAAHDAQGAAAVLHAIKGSAGTVGAAALADMASTLEHDAHVLDAARAKLPRMQQLLLASVAQLVDEFGPPQSSAKARTHATPLDDEDWRARLSAIVQLLDASNLQAIALSESLSPHAPNDYRENFEQFLVRVRALDFADASKLARDMLERA</sequence>
<dbReference type="SMART" id="SM00448">
    <property type="entry name" value="REC"/>
    <property type="match status" value="2"/>
</dbReference>
<evidence type="ECO:0000256" key="11">
    <source>
        <dbReference type="ARBA" id="ARBA00022840"/>
    </source>
</evidence>
<dbReference type="FunFam" id="3.30.565.10:FF:000010">
    <property type="entry name" value="Sensor histidine kinase RcsC"/>
    <property type="match status" value="1"/>
</dbReference>
<keyword evidence="5 21" id="KW-0597">Phosphoprotein</keyword>
<dbReference type="InterPro" id="IPR000014">
    <property type="entry name" value="PAS"/>
</dbReference>
<comment type="subunit">
    <text evidence="17">At low DSF concentrations, interacts with RpfF.</text>
</comment>
<dbReference type="CDD" id="cd00082">
    <property type="entry name" value="HisKA"/>
    <property type="match status" value="1"/>
</dbReference>
<comment type="caution">
    <text evidence="27">The sequence shown here is derived from an EMBL/GenBank/DDBJ whole genome shotgun (WGS) entry which is preliminary data.</text>
</comment>
<evidence type="ECO:0000256" key="16">
    <source>
        <dbReference type="ARBA" id="ARBA00058004"/>
    </source>
</evidence>
<dbReference type="PROSITE" id="PS50109">
    <property type="entry name" value="HIS_KIN"/>
    <property type="match status" value="1"/>
</dbReference>
<feature type="domain" description="Response regulatory" evidence="23">
    <location>
        <begin position="993"/>
        <end position="1111"/>
    </location>
</feature>
<evidence type="ECO:0000259" key="22">
    <source>
        <dbReference type="PROSITE" id="PS50109"/>
    </source>
</evidence>
<dbReference type="SUPFAM" id="SSF47226">
    <property type="entry name" value="Histidine-containing phosphotransfer domain, HPT domain"/>
    <property type="match status" value="1"/>
</dbReference>
<dbReference type="Pfam" id="PF00072">
    <property type="entry name" value="Response_reg"/>
    <property type="match status" value="2"/>
</dbReference>
<dbReference type="PANTHER" id="PTHR45339">
    <property type="entry name" value="HYBRID SIGNAL TRANSDUCTION HISTIDINE KINASE J"/>
    <property type="match status" value="1"/>
</dbReference>
<keyword evidence="6" id="KW-0808">Transferase</keyword>
<keyword evidence="14" id="KW-0843">Virulence</keyword>
<proteinExistence type="predicted"/>
<evidence type="ECO:0000256" key="5">
    <source>
        <dbReference type="ARBA" id="ARBA00022553"/>
    </source>
</evidence>
<dbReference type="InterPro" id="IPR005467">
    <property type="entry name" value="His_kinase_dom"/>
</dbReference>
<feature type="modified residue" description="Phosphohistidine" evidence="20">
    <location>
        <position position="1186"/>
    </location>
</feature>
<dbReference type="Pfam" id="PF00989">
    <property type="entry name" value="PAS"/>
    <property type="match status" value="1"/>
</dbReference>
<dbReference type="PRINTS" id="PR00344">
    <property type="entry name" value="BCTRLSENSOR"/>
</dbReference>
<dbReference type="Pfam" id="PF00512">
    <property type="entry name" value="HisKA"/>
    <property type="match status" value="1"/>
</dbReference>
<evidence type="ECO:0000256" key="19">
    <source>
        <dbReference type="ARBA" id="ARBA00070152"/>
    </source>
</evidence>
<dbReference type="SMART" id="SM00387">
    <property type="entry name" value="HATPase_c"/>
    <property type="match status" value="1"/>
</dbReference>
<dbReference type="SMART" id="SM00388">
    <property type="entry name" value="HisKA"/>
    <property type="match status" value="1"/>
</dbReference>
<keyword evidence="8" id="KW-0732">Signal</keyword>
<dbReference type="PROSITE" id="PS50113">
    <property type="entry name" value="PAC"/>
    <property type="match status" value="1"/>
</dbReference>
<dbReference type="InterPro" id="IPR001789">
    <property type="entry name" value="Sig_transdc_resp-reg_receiver"/>
</dbReference>
<dbReference type="FunFam" id="1.10.287.130:FF:000002">
    <property type="entry name" value="Two-component osmosensing histidine kinase"/>
    <property type="match status" value="1"/>
</dbReference>
<keyword evidence="9" id="KW-0547">Nucleotide-binding</keyword>
<evidence type="ECO:0000256" key="9">
    <source>
        <dbReference type="ARBA" id="ARBA00022741"/>
    </source>
</evidence>
<dbReference type="CDD" id="cd12915">
    <property type="entry name" value="PDC2_DGC_like"/>
    <property type="match status" value="1"/>
</dbReference>